<sequence>MKCTPLLALAMCTIATSAAVDSPANIAQRSCTSDCVAEGRPLTLCASLCSKRGVDFGLEVVKRASCFSECVASGKPPTLCASTCS</sequence>
<dbReference type="EMBL" id="LJZO01000013">
    <property type="protein sequence ID" value="ROV98624.1"/>
    <property type="molecule type" value="Genomic_DNA"/>
</dbReference>
<protein>
    <recommendedName>
        <fullName evidence="4">Extracellular membrane protein CFEM domain-containing protein</fullName>
    </recommendedName>
</protein>
<gene>
    <name evidence="2" type="ORF">VSDG_04295</name>
</gene>
<dbReference type="OrthoDB" id="10371201at2759"/>
<evidence type="ECO:0000256" key="1">
    <source>
        <dbReference type="SAM" id="SignalP"/>
    </source>
</evidence>
<evidence type="ECO:0000313" key="2">
    <source>
        <dbReference type="EMBL" id="ROV98624.1"/>
    </source>
</evidence>
<keyword evidence="1" id="KW-0732">Signal</keyword>
<reference evidence="2 3" key="1">
    <citation type="submission" date="2015-09" db="EMBL/GenBank/DDBJ databases">
        <title>Host preference determinants of Valsa canker pathogens revealed by comparative genomics.</title>
        <authorList>
            <person name="Yin Z."/>
            <person name="Huang L."/>
        </authorList>
    </citation>
    <scope>NUCLEOTIDE SEQUENCE [LARGE SCALE GENOMIC DNA]</scope>
    <source>
        <strain evidence="2 3">YSFL</strain>
    </source>
</reference>
<evidence type="ECO:0008006" key="4">
    <source>
        <dbReference type="Google" id="ProtNLM"/>
    </source>
</evidence>
<proteinExistence type="predicted"/>
<keyword evidence="3" id="KW-1185">Reference proteome</keyword>
<dbReference type="Proteomes" id="UP000284375">
    <property type="component" value="Unassembled WGS sequence"/>
</dbReference>
<dbReference type="AlphaFoldDB" id="A0A423W5J9"/>
<feature type="signal peptide" evidence="1">
    <location>
        <begin position="1"/>
        <end position="18"/>
    </location>
</feature>
<comment type="caution">
    <text evidence="2">The sequence shown here is derived from an EMBL/GenBank/DDBJ whole genome shotgun (WGS) entry which is preliminary data.</text>
</comment>
<name>A0A423W5J9_CYTCH</name>
<feature type="chain" id="PRO_5019262111" description="Extracellular membrane protein CFEM domain-containing protein" evidence="1">
    <location>
        <begin position="19"/>
        <end position="85"/>
    </location>
</feature>
<organism evidence="2 3">
    <name type="scientific">Cytospora chrysosperma</name>
    <name type="common">Cytospora canker fungus</name>
    <name type="synonym">Sphaeria chrysosperma</name>
    <dbReference type="NCBI Taxonomy" id="252740"/>
    <lineage>
        <taxon>Eukaryota</taxon>
        <taxon>Fungi</taxon>
        <taxon>Dikarya</taxon>
        <taxon>Ascomycota</taxon>
        <taxon>Pezizomycotina</taxon>
        <taxon>Sordariomycetes</taxon>
        <taxon>Sordariomycetidae</taxon>
        <taxon>Diaporthales</taxon>
        <taxon>Cytosporaceae</taxon>
        <taxon>Cytospora</taxon>
    </lineage>
</organism>
<evidence type="ECO:0000313" key="3">
    <source>
        <dbReference type="Proteomes" id="UP000284375"/>
    </source>
</evidence>
<accession>A0A423W5J9</accession>